<evidence type="ECO:0000256" key="2">
    <source>
        <dbReference type="ARBA" id="ARBA00023015"/>
    </source>
</evidence>
<dbReference type="SUPFAM" id="SSF88659">
    <property type="entry name" value="Sigma3 and sigma4 domains of RNA polymerase sigma factors"/>
    <property type="match status" value="1"/>
</dbReference>
<dbReference type="NCBIfam" id="TIGR02937">
    <property type="entry name" value="sigma70-ECF"/>
    <property type="match status" value="1"/>
</dbReference>
<keyword evidence="3" id="KW-0731">Sigma factor</keyword>
<proteinExistence type="inferred from homology"/>
<comment type="caution">
    <text evidence="7">The sequence shown here is derived from an EMBL/GenBank/DDBJ whole genome shotgun (WGS) entry which is preliminary data.</text>
</comment>
<dbReference type="InterPro" id="IPR007627">
    <property type="entry name" value="RNA_pol_sigma70_r2"/>
</dbReference>
<sequence length="177" mass="20886">MFKRLALGDESALHQIIDNYGDELLARIFRVVHNRYWAEEIQMDVFLELWEQREKVSLMAHPKAWLLKVAYNKTVDRLRKEIHYIPVPLEYLEDTENKGALDDEISLDELTNIIAAAIEELPPKEKRVYILSTEERWSIKKIAEVLGRSPNTIRNELVIARKSIRKIVSNYLHLFLF</sequence>
<dbReference type="PANTHER" id="PTHR43133">
    <property type="entry name" value="RNA POLYMERASE ECF-TYPE SIGMA FACTO"/>
    <property type="match status" value="1"/>
</dbReference>
<accession>A0ABS8PTB3</accession>
<dbReference type="InterPro" id="IPR036388">
    <property type="entry name" value="WH-like_DNA-bd_sf"/>
</dbReference>
<feature type="domain" description="RNA polymerase sigma factor 70 region 4 type 2" evidence="6">
    <location>
        <begin position="113"/>
        <end position="163"/>
    </location>
</feature>
<evidence type="ECO:0000313" key="8">
    <source>
        <dbReference type="Proteomes" id="UP001199816"/>
    </source>
</evidence>
<keyword evidence="4" id="KW-0804">Transcription</keyword>
<dbReference type="InterPro" id="IPR039425">
    <property type="entry name" value="RNA_pol_sigma-70-like"/>
</dbReference>
<dbReference type="SUPFAM" id="SSF88946">
    <property type="entry name" value="Sigma2 domain of RNA polymerase sigma factors"/>
    <property type="match status" value="1"/>
</dbReference>
<dbReference type="Pfam" id="PF08281">
    <property type="entry name" value="Sigma70_r4_2"/>
    <property type="match status" value="1"/>
</dbReference>
<dbReference type="RefSeq" id="WP_223709456.1">
    <property type="nucleotide sequence ID" value="NZ_JAJNEC010000005.1"/>
</dbReference>
<evidence type="ECO:0000256" key="3">
    <source>
        <dbReference type="ARBA" id="ARBA00023082"/>
    </source>
</evidence>
<evidence type="ECO:0000259" key="6">
    <source>
        <dbReference type="Pfam" id="PF08281"/>
    </source>
</evidence>
<evidence type="ECO:0000313" key="7">
    <source>
        <dbReference type="EMBL" id="MCD2424316.1"/>
    </source>
</evidence>
<organism evidence="7 8">
    <name type="scientific">Niabella pedocola</name>
    <dbReference type="NCBI Taxonomy" id="1752077"/>
    <lineage>
        <taxon>Bacteria</taxon>
        <taxon>Pseudomonadati</taxon>
        <taxon>Bacteroidota</taxon>
        <taxon>Chitinophagia</taxon>
        <taxon>Chitinophagales</taxon>
        <taxon>Chitinophagaceae</taxon>
        <taxon>Niabella</taxon>
    </lineage>
</organism>
<comment type="similarity">
    <text evidence="1">Belongs to the sigma-70 factor family. ECF subfamily.</text>
</comment>
<dbReference type="Gene3D" id="1.10.10.10">
    <property type="entry name" value="Winged helix-like DNA-binding domain superfamily/Winged helix DNA-binding domain"/>
    <property type="match status" value="1"/>
</dbReference>
<dbReference type="InterPro" id="IPR014284">
    <property type="entry name" value="RNA_pol_sigma-70_dom"/>
</dbReference>
<gene>
    <name evidence="7" type="ORF">LQ567_16170</name>
</gene>
<name>A0ABS8PTB3_9BACT</name>
<dbReference type="InterPro" id="IPR013324">
    <property type="entry name" value="RNA_pol_sigma_r3/r4-like"/>
</dbReference>
<dbReference type="Proteomes" id="UP001199816">
    <property type="component" value="Unassembled WGS sequence"/>
</dbReference>
<keyword evidence="8" id="KW-1185">Reference proteome</keyword>
<dbReference type="InterPro" id="IPR013325">
    <property type="entry name" value="RNA_pol_sigma_r2"/>
</dbReference>
<dbReference type="PANTHER" id="PTHR43133:SF46">
    <property type="entry name" value="RNA POLYMERASE SIGMA-70 FACTOR ECF SUBFAMILY"/>
    <property type="match status" value="1"/>
</dbReference>
<dbReference type="Gene3D" id="1.10.1740.10">
    <property type="match status" value="1"/>
</dbReference>
<evidence type="ECO:0000256" key="4">
    <source>
        <dbReference type="ARBA" id="ARBA00023163"/>
    </source>
</evidence>
<dbReference type="EMBL" id="JAJNEC010000005">
    <property type="protein sequence ID" value="MCD2424316.1"/>
    <property type="molecule type" value="Genomic_DNA"/>
</dbReference>
<evidence type="ECO:0000259" key="5">
    <source>
        <dbReference type="Pfam" id="PF04542"/>
    </source>
</evidence>
<protein>
    <submittedName>
        <fullName evidence="7">Sigma-70 family RNA polymerase sigma factor</fullName>
    </submittedName>
</protein>
<dbReference type="InterPro" id="IPR013249">
    <property type="entry name" value="RNA_pol_sigma70_r4_t2"/>
</dbReference>
<reference evidence="7 8" key="1">
    <citation type="submission" date="2021-11" db="EMBL/GenBank/DDBJ databases">
        <title>Genomic of Niabella pedocola.</title>
        <authorList>
            <person name="Wu T."/>
        </authorList>
    </citation>
    <scope>NUCLEOTIDE SEQUENCE [LARGE SCALE GENOMIC DNA]</scope>
    <source>
        <strain evidence="7 8">JCM 31011</strain>
    </source>
</reference>
<dbReference type="Pfam" id="PF04542">
    <property type="entry name" value="Sigma70_r2"/>
    <property type="match status" value="1"/>
</dbReference>
<feature type="domain" description="RNA polymerase sigma-70 region 2" evidence="5">
    <location>
        <begin position="17"/>
        <end position="81"/>
    </location>
</feature>
<keyword evidence="2" id="KW-0805">Transcription regulation</keyword>
<evidence type="ECO:0000256" key="1">
    <source>
        <dbReference type="ARBA" id="ARBA00010641"/>
    </source>
</evidence>